<gene>
    <name evidence="1" type="ORF">ABV408_02745</name>
</gene>
<dbReference type="AlphaFoldDB" id="A0AB74UH66"/>
<evidence type="ECO:0000313" key="1">
    <source>
        <dbReference type="EMBL" id="XCJ80105.1"/>
    </source>
</evidence>
<name>A0AB74UH66_9GAMM</name>
<organism evidence="1">
    <name type="scientific">Salinicola endophyticus</name>
    <dbReference type="NCBI Taxonomy" id="1949083"/>
    <lineage>
        <taxon>Bacteria</taxon>
        <taxon>Pseudomonadati</taxon>
        <taxon>Pseudomonadota</taxon>
        <taxon>Gammaproteobacteria</taxon>
        <taxon>Oceanospirillales</taxon>
        <taxon>Halomonadaceae</taxon>
        <taxon>Salinicola</taxon>
    </lineage>
</organism>
<proteinExistence type="predicted"/>
<protein>
    <recommendedName>
        <fullName evidence="2">Restriction endonuclease</fullName>
    </recommendedName>
</protein>
<accession>A0AB74UH66</accession>
<evidence type="ECO:0008006" key="2">
    <source>
        <dbReference type="Google" id="ProtNLM"/>
    </source>
</evidence>
<sequence length="212" mass="24252">MSSINGIALSSKKSPLTHWVVVCEEWRALVDRYSRVLGGQENIFNYTERPHLGVFSAAAWRAGFIAIEEFRYQKHSEDAEYRYGRCDLWLSTDNLRRQDYIEAKQEDIHLEGGNAEAFADRTLKSAIADVTLTRGDRTNVNSVGLAFFNIWRPDPWEVTSAQILDFIEEMKGYRKTLECDLMSWTFPDEAREKSNPTNALGAVILAKRLPKA</sequence>
<reference evidence="1" key="1">
    <citation type="submission" date="2024-06" db="EMBL/GenBank/DDBJ databases">
        <title>Complete genome of Salinicola endophyticus HNIBRBA4755.</title>
        <authorList>
            <person name="Shin S.Y."/>
            <person name="Kang H."/>
            <person name="Song J."/>
        </authorList>
    </citation>
    <scope>NUCLEOTIDE SEQUENCE</scope>
    <source>
        <strain evidence="1">HNIBRBA4755</strain>
    </source>
</reference>
<dbReference type="RefSeq" id="WP_353980951.1">
    <property type="nucleotide sequence ID" value="NZ_CP159578.1"/>
</dbReference>
<dbReference type="EMBL" id="CP159578">
    <property type="protein sequence ID" value="XCJ80105.1"/>
    <property type="molecule type" value="Genomic_DNA"/>
</dbReference>